<evidence type="ECO:0000313" key="1">
    <source>
        <dbReference type="EMBL" id="CZF82809.1"/>
    </source>
</evidence>
<dbReference type="EMBL" id="FIZX01000002">
    <property type="protein sequence ID" value="CZF82809.1"/>
    <property type="molecule type" value="Genomic_DNA"/>
</dbReference>
<protein>
    <recommendedName>
        <fullName evidence="3">ParB/Sulfiredoxin domain-containing protein</fullName>
    </recommendedName>
</protein>
<organism evidence="1 2">
    <name type="scientific">Grimontia celer</name>
    <dbReference type="NCBI Taxonomy" id="1796497"/>
    <lineage>
        <taxon>Bacteria</taxon>
        <taxon>Pseudomonadati</taxon>
        <taxon>Pseudomonadota</taxon>
        <taxon>Gammaproteobacteria</taxon>
        <taxon>Vibrionales</taxon>
        <taxon>Vibrionaceae</taxon>
        <taxon>Grimontia</taxon>
    </lineage>
</organism>
<evidence type="ECO:0008006" key="3">
    <source>
        <dbReference type="Google" id="ProtNLM"/>
    </source>
</evidence>
<keyword evidence="2" id="KW-1185">Reference proteome</keyword>
<sequence>MKMMKVSELVAMDLNWVRGEDTRFKSILKELKQGANINEAIQMIRCACGKTYVLQDGGHRISAAFKIYKDTGKDLDIPVNLFQSSIP</sequence>
<proteinExistence type="predicted"/>
<accession>A0A128F7Q8</accession>
<reference evidence="2" key="1">
    <citation type="submission" date="2016-02" db="EMBL/GenBank/DDBJ databases">
        <authorList>
            <person name="Rodrigo-Torres Lidia"/>
            <person name="Arahal R.David."/>
        </authorList>
    </citation>
    <scope>NUCLEOTIDE SEQUENCE [LARGE SCALE GENOMIC DNA]</scope>
    <source>
        <strain evidence="2">CECT 9029</strain>
    </source>
</reference>
<gene>
    <name evidence="1" type="ORF">GCE9029_03454</name>
</gene>
<dbReference type="OrthoDB" id="5917553at2"/>
<dbReference type="AlphaFoldDB" id="A0A128F7Q8"/>
<dbReference type="RefSeq" id="WP_062665075.1">
    <property type="nucleotide sequence ID" value="NZ_FIZX01000002.1"/>
</dbReference>
<name>A0A128F7Q8_9GAMM</name>
<evidence type="ECO:0000313" key="2">
    <source>
        <dbReference type="Proteomes" id="UP000071641"/>
    </source>
</evidence>
<dbReference type="STRING" id="1796497.GCE9029_03454"/>
<dbReference type="Proteomes" id="UP000071641">
    <property type="component" value="Unassembled WGS sequence"/>
</dbReference>